<accession>A0A4S3PNE7</accession>
<dbReference type="Pfam" id="PF08281">
    <property type="entry name" value="Sigma70_r4_2"/>
    <property type="match status" value="1"/>
</dbReference>
<dbReference type="Gene3D" id="1.10.1740.10">
    <property type="match status" value="1"/>
</dbReference>
<dbReference type="InterPro" id="IPR007627">
    <property type="entry name" value="RNA_pol_sigma70_r2"/>
</dbReference>
<evidence type="ECO:0000259" key="5">
    <source>
        <dbReference type="Pfam" id="PF04542"/>
    </source>
</evidence>
<dbReference type="InterPro" id="IPR014284">
    <property type="entry name" value="RNA_pol_sigma-70_dom"/>
</dbReference>
<reference evidence="7 8" key="1">
    <citation type="journal article" date="2019" name="Indoor Air">
        <title>Impacts of indoor surface finishes on bacterial viability.</title>
        <authorList>
            <person name="Hu J."/>
            <person name="Maamar S.B."/>
            <person name="Glawe A.J."/>
            <person name="Gottel N."/>
            <person name="Gilbert J.A."/>
            <person name="Hartmann E.M."/>
        </authorList>
    </citation>
    <scope>NUCLEOTIDE SEQUENCE [LARGE SCALE GENOMIC DNA]</scope>
    <source>
        <strain evidence="7 8">AF060A6</strain>
    </source>
</reference>
<proteinExistence type="inferred from homology"/>
<dbReference type="SUPFAM" id="SSF88659">
    <property type="entry name" value="Sigma3 and sigma4 domains of RNA polymerase sigma factors"/>
    <property type="match status" value="1"/>
</dbReference>
<dbReference type="NCBIfam" id="TIGR02937">
    <property type="entry name" value="sigma70-ECF"/>
    <property type="match status" value="1"/>
</dbReference>
<evidence type="ECO:0000256" key="2">
    <source>
        <dbReference type="ARBA" id="ARBA00023015"/>
    </source>
</evidence>
<dbReference type="PANTHER" id="PTHR43133">
    <property type="entry name" value="RNA POLYMERASE ECF-TYPE SIGMA FACTO"/>
    <property type="match status" value="1"/>
</dbReference>
<evidence type="ECO:0000256" key="4">
    <source>
        <dbReference type="ARBA" id="ARBA00023163"/>
    </source>
</evidence>
<dbReference type="CDD" id="cd06171">
    <property type="entry name" value="Sigma70_r4"/>
    <property type="match status" value="1"/>
</dbReference>
<dbReference type="Gene3D" id="1.10.10.10">
    <property type="entry name" value="Winged helix-like DNA-binding domain superfamily/Winged helix DNA-binding domain"/>
    <property type="match status" value="1"/>
</dbReference>
<dbReference type="AlphaFoldDB" id="A0A4S3PNE7"/>
<dbReference type="PANTHER" id="PTHR43133:SF51">
    <property type="entry name" value="RNA POLYMERASE SIGMA FACTOR"/>
    <property type="match status" value="1"/>
</dbReference>
<dbReference type="InterPro" id="IPR013325">
    <property type="entry name" value="RNA_pol_sigma_r2"/>
</dbReference>
<dbReference type="OrthoDB" id="9782703at2"/>
<dbReference type="RefSeq" id="WP_136380714.1">
    <property type="nucleotide sequence ID" value="NZ_SLUB01000036.1"/>
</dbReference>
<dbReference type="InterPro" id="IPR013324">
    <property type="entry name" value="RNA_pol_sigma_r3/r4-like"/>
</dbReference>
<dbReference type="InterPro" id="IPR013249">
    <property type="entry name" value="RNA_pol_sigma70_r4_t2"/>
</dbReference>
<keyword evidence="4" id="KW-0804">Transcription</keyword>
<evidence type="ECO:0000313" key="8">
    <source>
        <dbReference type="Proteomes" id="UP000306477"/>
    </source>
</evidence>
<dbReference type="InterPro" id="IPR039425">
    <property type="entry name" value="RNA_pol_sigma-70-like"/>
</dbReference>
<dbReference type="GO" id="GO:0006352">
    <property type="term" value="P:DNA-templated transcription initiation"/>
    <property type="evidence" value="ECO:0007669"/>
    <property type="project" value="InterPro"/>
</dbReference>
<dbReference type="Pfam" id="PF04542">
    <property type="entry name" value="Sigma70_r2"/>
    <property type="match status" value="1"/>
</dbReference>
<dbReference type="STRING" id="1033734.GCA_000285535_02545"/>
<feature type="domain" description="RNA polymerase sigma-70 region 2" evidence="5">
    <location>
        <begin position="22"/>
        <end position="87"/>
    </location>
</feature>
<dbReference type="EMBL" id="SLUB01000036">
    <property type="protein sequence ID" value="THE10968.1"/>
    <property type="molecule type" value="Genomic_DNA"/>
</dbReference>
<organism evidence="7 8">
    <name type="scientific">Bacillus timonensis</name>
    <dbReference type="NCBI Taxonomy" id="1033734"/>
    <lineage>
        <taxon>Bacteria</taxon>
        <taxon>Bacillati</taxon>
        <taxon>Bacillota</taxon>
        <taxon>Bacilli</taxon>
        <taxon>Bacillales</taxon>
        <taxon>Bacillaceae</taxon>
        <taxon>Bacillus</taxon>
    </lineage>
</organism>
<dbReference type="GO" id="GO:0016987">
    <property type="term" value="F:sigma factor activity"/>
    <property type="evidence" value="ECO:0007669"/>
    <property type="project" value="UniProtKB-KW"/>
</dbReference>
<keyword evidence="8" id="KW-1185">Reference proteome</keyword>
<name>A0A4S3PNE7_9BACI</name>
<dbReference type="InterPro" id="IPR036388">
    <property type="entry name" value="WH-like_DNA-bd_sf"/>
</dbReference>
<feature type="domain" description="RNA polymerase sigma factor 70 region 4 type 2" evidence="6">
    <location>
        <begin position="109"/>
        <end position="160"/>
    </location>
</feature>
<evidence type="ECO:0000256" key="1">
    <source>
        <dbReference type="ARBA" id="ARBA00010641"/>
    </source>
</evidence>
<evidence type="ECO:0000256" key="3">
    <source>
        <dbReference type="ARBA" id="ARBA00023082"/>
    </source>
</evidence>
<keyword evidence="2" id="KW-0805">Transcription regulation</keyword>
<comment type="similarity">
    <text evidence="1">Belongs to the sigma-70 factor family. ECF subfamily.</text>
</comment>
<gene>
    <name evidence="7" type="ORF">E1I69_16730</name>
</gene>
<sequence length="179" mass="21051">MDIAKEVKKARRGSKSSFEKLIIAHKLLMYRVAKTILTNDEDCADAIQEAIINAYQKIDTLKEPAYFKSWLCRIVLNECYQLLRKKKNVINIGDLFEPQMTEQGYEEVEVEQMLSKLPEEQSQLLKLFHIEGMSILELAQIYEVPENTIKTRLRRAREKMRELWDVKEEGSSWINGKRK</sequence>
<dbReference type="Proteomes" id="UP000306477">
    <property type="component" value="Unassembled WGS sequence"/>
</dbReference>
<comment type="caution">
    <text evidence="7">The sequence shown here is derived from an EMBL/GenBank/DDBJ whole genome shotgun (WGS) entry which is preliminary data.</text>
</comment>
<evidence type="ECO:0000259" key="6">
    <source>
        <dbReference type="Pfam" id="PF08281"/>
    </source>
</evidence>
<dbReference type="SUPFAM" id="SSF88946">
    <property type="entry name" value="Sigma2 domain of RNA polymerase sigma factors"/>
    <property type="match status" value="1"/>
</dbReference>
<protein>
    <submittedName>
        <fullName evidence="7">Sigma-70 family RNA polymerase sigma factor</fullName>
    </submittedName>
</protein>
<evidence type="ECO:0000313" key="7">
    <source>
        <dbReference type="EMBL" id="THE10968.1"/>
    </source>
</evidence>
<keyword evidence="3" id="KW-0731">Sigma factor</keyword>
<dbReference type="GO" id="GO:0003677">
    <property type="term" value="F:DNA binding"/>
    <property type="evidence" value="ECO:0007669"/>
    <property type="project" value="InterPro"/>
</dbReference>